<dbReference type="AlphaFoldDB" id="A0A2T5J4T3"/>
<dbReference type="EMBL" id="QAOQ01000012">
    <property type="protein sequence ID" value="PTQ92459.1"/>
    <property type="molecule type" value="Genomic_DNA"/>
</dbReference>
<evidence type="ECO:0000313" key="3">
    <source>
        <dbReference type="EMBL" id="PTQ92459.1"/>
    </source>
</evidence>
<reference evidence="3 4" key="1">
    <citation type="submission" date="2018-04" db="EMBL/GenBank/DDBJ databases">
        <title>Genomic Encyclopedia of Archaeal and Bacterial Type Strains, Phase II (KMG-II): from individual species to whole genera.</title>
        <authorList>
            <person name="Goeker M."/>
        </authorList>
    </citation>
    <scope>NUCLEOTIDE SEQUENCE [LARGE SCALE GENOMIC DNA]</scope>
    <source>
        <strain evidence="3 4">DSM 26809</strain>
    </source>
</reference>
<comment type="caution">
    <text evidence="3">The sequence shown here is derived from an EMBL/GenBank/DDBJ whole genome shotgun (WGS) entry which is preliminary data.</text>
</comment>
<keyword evidence="1" id="KW-0175">Coiled coil</keyword>
<evidence type="ECO:0000256" key="2">
    <source>
        <dbReference type="SAM" id="Phobius"/>
    </source>
</evidence>
<evidence type="ECO:0008006" key="5">
    <source>
        <dbReference type="Google" id="ProtNLM"/>
    </source>
</evidence>
<proteinExistence type="predicted"/>
<feature type="coiled-coil region" evidence="1">
    <location>
        <begin position="278"/>
        <end position="305"/>
    </location>
</feature>
<keyword evidence="2" id="KW-0472">Membrane</keyword>
<dbReference type="RefSeq" id="WP_107831648.1">
    <property type="nucleotide sequence ID" value="NZ_CP160205.1"/>
</dbReference>
<dbReference type="InterPro" id="IPR007813">
    <property type="entry name" value="PilN"/>
</dbReference>
<keyword evidence="2" id="KW-1133">Transmembrane helix</keyword>
<evidence type="ECO:0000256" key="1">
    <source>
        <dbReference type="SAM" id="Coils"/>
    </source>
</evidence>
<feature type="transmembrane region" description="Helical" evidence="2">
    <location>
        <begin position="245"/>
        <end position="263"/>
    </location>
</feature>
<gene>
    <name evidence="3" type="ORF">C8P68_11259</name>
</gene>
<name>A0A2T5J4T3_9SPHI</name>
<sequence length="404" mass="45117">MLEQYYRLNEVVGVSILLKPDGSLVIDACQIVIKKNELSFEQKLTNVASLAALAKKLPAKIPVSLNLTGAGIITKQLEQAEEITESNFSLVLPNARWEDYYIQQIHSGTQLFVSLIRKEKADQWLEQFKANELNLLMLSLDGLPILHIAAQLNLYDHDFEINGHHIKRNEKQEWIAYKKQPITPLTFALKVGNEPLPQELVLPYAAAFQLAMNDRLQAAAVQSSPLDQPLAVTIENRKVKAQGTVVLLCFFVLLLVNFFVFNAKNSANIQLSGKIGALAQATTGRDTLEKRIAEMEAEIRGLGIEQPLVRKSVLIDQLASLLPESIKLTDMAVNPTDDAAGRINKTIVFSNHLIKISGTSAQIIPVNEWMARIKTHAWVKEVQMLNYSYNHEKNTGVFTIAISF</sequence>
<protein>
    <recommendedName>
        <fullName evidence="5">Fimbrial assembly protein PilN</fullName>
    </recommendedName>
</protein>
<dbReference type="Pfam" id="PF05137">
    <property type="entry name" value="PilN"/>
    <property type="match status" value="1"/>
</dbReference>
<dbReference type="OrthoDB" id="783374at2"/>
<dbReference type="Proteomes" id="UP000244168">
    <property type="component" value="Unassembled WGS sequence"/>
</dbReference>
<keyword evidence="4" id="KW-1185">Reference proteome</keyword>
<evidence type="ECO:0000313" key="4">
    <source>
        <dbReference type="Proteomes" id="UP000244168"/>
    </source>
</evidence>
<organism evidence="3 4">
    <name type="scientific">Mucilaginibacter yixingensis</name>
    <dbReference type="NCBI Taxonomy" id="1295612"/>
    <lineage>
        <taxon>Bacteria</taxon>
        <taxon>Pseudomonadati</taxon>
        <taxon>Bacteroidota</taxon>
        <taxon>Sphingobacteriia</taxon>
        <taxon>Sphingobacteriales</taxon>
        <taxon>Sphingobacteriaceae</taxon>
        <taxon>Mucilaginibacter</taxon>
    </lineage>
</organism>
<keyword evidence="2" id="KW-0812">Transmembrane</keyword>
<accession>A0A2T5J4T3</accession>